<proteinExistence type="predicted"/>
<gene>
    <name evidence="3" type="ORF">HY220_03635</name>
</gene>
<reference evidence="3" key="1">
    <citation type="submission" date="2020-07" db="EMBL/GenBank/DDBJ databases">
        <title>Huge and variable diversity of episymbiotic CPR bacteria and DPANN archaea in groundwater ecosystems.</title>
        <authorList>
            <person name="He C.Y."/>
            <person name="Keren R."/>
            <person name="Whittaker M."/>
            <person name="Farag I.F."/>
            <person name="Doudna J."/>
            <person name="Cate J.H.D."/>
            <person name="Banfield J.F."/>
        </authorList>
    </citation>
    <scope>NUCLEOTIDE SEQUENCE</scope>
    <source>
        <strain evidence="3">NC_groundwater_972_Pr1_S-0.2um_49_27</strain>
    </source>
</reference>
<organism evidence="3 4">
    <name type="scientific">Candidatus Sungiibacteriota bacterium</name>
    <dbReference type="NCBI Taxonomy" id="2750080"/>
    <lineage>
        <taxon>Bacteria</taxon>
        <taxon>Candidatus Sungiibacteriota</taxon>
    </lineage>
</organism>
<dbReference type="InterPro" id="IPR001322">
    <property type="entry name" value="Lamin_tail_dom"/>
</dbReference>
<keyword evidence="1" id="KW-0812">Transmembrane</keyword>
<dbReference type="AlphaFoldDB" id="A0A9D6QU47"/>
<evidence type="ECO:0000313" key="3">
    <source>
        <dbReference type="EMBL" id="MBI3627802.1"/>
    </source>
</evidence>
<feature type="domain" description="LTD" evidence="2">
    <location>
        <begin position="70"/>
        <end position="297"/>
    </location>
</feature>
<dbReference type="EMBL" id="JACQCQ010000013">
    <property type="protein sequence ID" value="MBI3627802.1"/>
    <property type="molecule type" value="Genomic_DNA"/>
</dbReference>
<evidence type="ECO:0000256" key="1">
    <source>
        <dbReference type="SAM" id="Phobius"/>
    </source>
</evidence>
<keyword evidence="1" id="KW-0472">Membrane</keyword>
<comment type="caution">
    <text evidence="3">The sequence shown here is derived from an EMBL/GenBank/DDBJ whole genome shotgun (WGS) entry which is preliminary data.</text>
</comment>
<feature type="transmembrane region" description="Helical" evidence="1">
    <location>
        <begin position="6"/>
        <end position="25"/>
    </location>
</feature>
<sequence length="297" mass="31887">MNVILFIIGIIVVIAIVATGGFGILQNNSFGLHLFSSGPLSSGPGSGGWFGGFGSYSGGNIPATNEIKSGSYNNSASSKNLPADKTRISISSITHGAQKPNDEYVTLYYSAESNRAPVDITGWTIGNTQGHRYAIGVGYKLALDSAESSVWLLPGATAYVHSGKSPINENFLETACTAYLNEGRSFNPSIGGSCPRIDTQSLVYMNDACLTFLNGLSSCYQASISGNNAVGIGDECSNFATKHYSYRGCIDDFRFASDFYKTTWQVYLGRPETLWRAGHDLITLYDADGHIVSTYQY</sequence>
<evidence type="ECO:0000259" key="2">
    <source>
        <dbReference type="PROSITE" id="PS51841"/>
    </source>
</evidence>
<dbReference type="Proteomes" id="UP000808388">
    <property type="component" value="Unassembled WGS sequence"/>
</dbReference>
<keyword evidence="1" id="KW-1133">Transmembrane helix</keyword>
<protein>
    <submittedName>
        <fullName evidence="3">Lamin tail domain-containing protein</fullName>
    </submittedName>
</protein>
<name>A0A9D6QU47_9BACT</name>
<accession>A0A9D6QU47</accession>
<dbReference type="PROSITE" id="PS51841">
    <property type="entry name" value="LTD"/>
    <property type="match status" value="1"/>
</dbReference>
<evidence type="ECO:0000313" key="4">
    <source>
        <dbReference type="Proteomes" id="UP000808388"/>
    </source>
</evidence>